<evidence type="ECO:0000313" key="1">
    <source>
        <dbReference type="EMBL" id="TPX51497.1"/>
    </source>
</evidence>
<proteinExistence type="predicted"/>
<organism evidence="1 2">
    <name type="scientific">Synchytrium endobioticum</name>
    <dbReference type="NCBI Taxonomy" id="286115"/>
    <lineage>
        <taxon>Eukaryota</taxon>
        <taxon>Fungi</taxon>
        <taxon>Fungi incertae sedis</taxon>
        <taxon>Chytridiomycota</taxon>
        <taxon>Chytridiomycota incertae sedis</taxon>
        <taxon>Chytridiomycetes</taxon>
        <taxon>Synchytriales</taxon>
        <taxon>Synchytriaceae</taxon>
        <taxon>Synchytrium</taxon>
    </lineage>
</organism>
<dbReference type="InterPro" id="IPR036736">
    <property type="entry name" value="ACP-like_sf"/>
</dbReference>
<evidence type="ECO:0000313" key="2">
    <source>
        <dbReference type="Proteomes" id="UP000320475"/>
    </source>
</evidence>
<protein>
    <submittedName>
        <fullName evidence="1">Uncharacterized protein</fullName>
    </submittedName>
</protein>
<gene>
    <name evidence="1" type="ORF">SeLEV6574_g00269</name>
</gene>
<comment type="caution">
    <text evidence="1">The sequence shown here is derived from an EMBL/GenBank/DDBJ whole genome shotgun (WGS) entry which is preliminary data.</text>
</comment>
<dbReference type="Gene3D" id="1.10.1200.10">
    <property type="entry name" value="ACP-like"/>
    <property type="match status" value="1"/>
</dbReference>
<sequence length="131" mass="15359">MASLRIAYAVRPYTPRCIAALARAPLMQQRGMWEKPARPLKKWSKNDVEEKVLDMLLDAAKVNDDVVTLEANLVYDLLMDDRERFGLYWDLQEEFQFNIPPLRRFARDLASGREAVDWVASYLEQQERLKV</sequence>
<dbReference type="EMBL" id="QEAM01000004">
    <property type="protein sequence ID" value="TPX51497.1"/>
    <property type="molecule type" value="Genomic_DNA"/>
</dbReference>
<accession>A0A507DJZ2</accession>
<dbReference type="OrthoDB" id="2106521at2759"/>
<name>A0A507DJZ2_9FUNG</name>
<dbReference type="SUPFAM" id="SSF47336">
    <property type="entry name" value="ACP-like"/>
    <property type="match status" value="1"/>
</dbReference>
<dbReference type="AlphaFoldDB" id="A0A507DJZ2"/>
<reference evidence="1 2" key="1">
    <citation type="journal article" date="2019" name="Sci. Rep.">
        <title>Comparative genomics of chytrid fungi reveal insights into the obligate biotrophic and pathogenic lifestyle of Synchytrium endobioticum.</title>
        <authorList>
            <person name="van de Vossenberg B.T.L.H."/>
            <person name="Warris S."/>
            <person name="Nguyen H.D.T."/>
            <person name="van Gent-Pelzer M.P.E."/>
            <person name="Joly D.L."/>
            <person name="van de Geest H.C."/>
            <person name="Bonants P.J.M."/>
            <person name="Smith D.S."/>
            <person name="Levesque C.A."/>
            <person name="van der Lee T.A.J."/>
        </authorList>
    </citation>
    <scope>NUCLEOTIDE SEQUENCE [LARGE SCALE GENOMIC DNA]</scope>
    <source>
        <strain evidence="1 2">LEV6574</strain>
    </source>
</reference>
<dbReference type="VEuPathDB" id="FungiDB:SeMB42_g03964"/>
<dbReference type="Proteomes" id="UP000320475">
    <property type="component" value="Unassembled WGS sequence"/>
</dbReference>